<feature type="compositionally biased region" description="Polar residues" evidence="1">
    <location>
        <begin position="507"/>
        <end position="516"/>
    </location>
</feature>
<feature type="region of interest" description="Disordered" evidence="1">
    <location>
        <begin position="225"/>
        <end position="268"/>
    </location>
</feature>
<comment type="caution">
    <text evidence="2">The sequence shown here is derived from an EMBL/GenBank/DDBJ whole genome shotgun (WGS) entry which is preliminary data.</text>
</comment>
<protein>
    <submittedName>
        <fullName evidence="2">Uncharacterized protein</fullName>
    </submittedName>
</protein>
<feature type="region of interest" description="Disordered" evidence="1">
    <location>
        <begin position="495"/>
        <end position="527"/>
    </location>
</feature>
<evidence type="ECO:0000313" key="3">
    <source>
        <dbReference type="Proteomes" id="UP000714275"/>
    </source>
</evidence>
<organism evidence="2 3">
    <name type="scientific">Suillus placidus</name>
    <dbReference type="NCBI Taxonomy" id="48579"/>
    <lineage>
        <taxon>Eukaryota</taxon>
        <taxon>Fungi</taxon>
        <taxon>Dikarya</taxon>
        <taxon>Basidiomycota</taxon>
        <taxon>Agaricomycotina</taxon>
        <taxon>Agaricomycetes</taxon>
        <taxon>Agaricomycetidae</taxon>
        <taxon>Boletales</taxon>
        <taxon>Suillineae</taxon>
        <taxon>Suillaceae</taxon>
        <taxon>Suillus</taxon>
    </lineage>
</organism>
<dbReference type="EMBL" id="JABBWD010000053">
    <property type="protein sequence ID" value="KAG1772537.1"/>
    <property type="molecule type" value="Genomic_DNA"/>
</dbReference>
<dbReference type="OrthoDB" id="3269417at2759"/>
<feature type="compositionally biased region" description="Acidic residues" evidence="1">
    <location>
        <begin position="517"/>
        <end position="527"/>
    </location>
</feature>
<evidence type="ECO:0000313" key="2">
    <source>
        <dbReference type="EMBL" id="KAG1772537.1"/>
    </source>
</evidence>
<gene>
    <name evidence="2" type="ORF">EV702DRAFT_1201564</name>
</gene>
<proteinExistence type="predicted"/>
<dbReference type="Proteomes" id="UP000714275">
    <property type="component" value="Unassembled WGS sequence"/>
</dbReference>
<sequence>MTLACSNASRSQVVSTAHSLIYEKNHGVDSTAVELLLKPDSWVPTSNTFSDRLGAFVFNVSVALVIDLLHEFELGVWRMLLVHLLRILHASNKDLIHELDRRYRQVPPFGRATIRRFSANTSEMSNMAARNFEDLLQCAIPVFDGLLPNHHNKILIDLLLTMVHWHELAKLHMHSDLTLEILDQQTTDLGVRFHQFKANVCTAYHTQELDCEVDTWYRRQAKEAAKQSEKDQANTTMEGVARKPRAGVNTKGKEKASPEQSQDAPISKQLRKTRSFNFGTYKFHALGDYVTSICYFGTTDLYSTEPISHSPLLVPVLAQFLQGRVRALYAERQIPPYRSKDQRQQQASRSEVNETVFDPKLHHHIGQSEKIYDDFGQYLRNHAKDLAIKDFLPQLKDYILDCLEPLEKSACVANERDSILFKHNRIYHHNIVRFNYTTYDVRRDQDVINLKTPHCNIMLLKHHDDDHDGKFRLGIGHVYSHKAKIPEHAPNTATLAESNHSGREGTMETTNWPVSTENDEEGEEDEEGGHLGVEELNAFEQEETSVPTYLYHPKENQVSRILQLSGEQHLFVGFKEHFHLLGYLAINQELSPIYCPSASYSSVNSEHDVLEIVGILAIPHNRAIMFPEVYQKWGGDPHYITYDGAFMLAINSEFSQPNVLGEPSLVWPITALNDHIRFNQLQFPDGFPPPTIVEATPFLHGFMPPALPATIKAIPFPQVLQLSAPPATDQEFEPAFLSSISPSADASWSDYDYDYVGTCTGQQRPSPSSNVMNASSGKPLFLTKCLYLGSLWVGLANPWDQELHDGPRFSGDTEDEKNARVDYFYDLLNSNQHEQVQHGIMEIAELQMFVELLWFALLQPTNGLIKGNGRGRIADLFPEEVRSNKVLGIGVMVTLMTLIYQTLHQWHTPKVKGRKHTRTYSVMMYALRGMYDDLDQFPRFRNVVRRLPFLSAANVFPMDSKNPCPKTCVGAPPRQLEHIEPIAEIDHHLLSLPNSAFISIRSQRDDLQACRHTSMNKLTRRQRFD</sequence>
<dbReference type="AlphaFoldDB" id="A0A9P6ZMK8"/>
<reference evidence="2" key="1">
    <citation type="journal article" date="2020" name="New Phytol.">
        <title>Comparative genomics reveals dynamic genome evolution in host specialist ectomycorrhizal fungi.</title>
        <authorList>
            <person name="Lofgren L.A."/>
            <person name="Nguyen N.H."/>
            <person name="Vilgalys R."/>
            <person name="Ruytinx J."/>
            <person name="Liao H.L."/>
            <person name="Branco S."/>
            <person name="Kuo A."/>
            <person name="LaButti K."/>
            <person name="Lipzen A."/>
            <person name="Andreopoulos W."/>
            <person name="Pangilinan J."/>
            <person name="Riley R."/>
            <person name="Hundley H."/>
            <person name="Na H."/>
            <person name="Barry K."/>
            <person name="Grigoriev I.V."/>
            <person name="Stajich J.E."/>
            <person name="Kennedy P.G."/>
        </authorList>
    </citation>
    <scope>NUCLEOTIDE SEQUENCE</scope>
    <source>
        <strain evidence="2">DOB743</strain>
    </source>
</reference>
<name>A0A9P6ZMK8_9AGAM</name>
<keyword evidence="3" id="KW-1185">Reference proteome</keyword>
<accession>A0A9P6ZMK8</accession>
<evidence type="ECO:0000256" key="1">
    <source>
        <dbReference type="SAM" id="MobiDB-lite"/>
    </source>
</evidence>